<accession>A0ABQ7AQB6</accession>
<organism evidence="2 3">
    <name type="scientific">Brassica cretica</name>
    <name type="common">Mustard</name>
    <dbReference type="NCBI Taxonomy" id="69181"/>
    <lineage>
        <taxon>Eukaryota</taxon>
        <taxon>Viridiplantae</taxon>
        <taxon>Streptophyta</taxon>
        <taxon>Embryophyta</taxon>
        <taxon>Tracheophyta</taxon>
        <taxon>Spermatophyta</taxon>
        <taxon>Magnoliopsida</taxon>
        <taxon>eudicotyledons</taxon>
        <taxon>Gunneridae</taxon>
        <taxon>Pentapetalae</taxon>
        <taxon>rosids</taxon>
        <taxon>malvids</taxon>
        <taxon>Brassicales</taxon>
        <taxon>Brassicaceae</taxon>
        <taxon>Brassiceae</taxon>
        <taxon>Brassica</taxon>
    </lineage>
</organism>
<comment type="caution">
    <text evidence="2">The sequence shown here is derived from an EMBL/GenBank/DDBJ whole genome shotgun (WGS) entry which is preliminary data.</text>
</comment>
<protein>
    <recommendedName>
        <fullName evidence="4">Kinesin motor domain-containing protein</fullName>
    </recommendedName>
</protein>
<dbReference type="EMBL" id="QGKV02001556">
    <property type="protein sequence ID" value="KAF3516340.1"/>
    <property type="molecule type" value="Genomic_DNA"/>
</dbReference>
<reference evidence="2 3" key="1">
    <citation type="journal article" date="2020" name="BMC Genomics">
        <title>Intraspecific diversification of the crop wild relative Brassica cretica Lam. using demographic model selection.</title>
        <authorList>
            <person name="Kioukis A."/>
            <person name="Michalopoulou V.A."/>
            <person name="Briers L."/>
            <person name="Pirintsos S."/>
            <person name="Studholme D.J."/>
            <person name="Pavlidis P."/>
            <person name="Sarris P.F."/>
        </authorList>
    </citation>
    <scope>NUCLEOTIDE SEQUENCE [LARGE SCALE GENOMIC DNA]</scope>
    <source>
        <strain evidence="3">cv. PFS-1207/04</strain>
    </source>
</reference>
<proteinExistence type="predicted"/>
<gene>
    <name evidence="2" type="ORF">DY000_02059767</name>
</gene>
<name>A0ABQ7AQB6_BRACR</name>
<evidence type="ECO:0008006" key="4">
    <source>
        <dbReference type="Google" id="ProtNLM"/>
    </source>
</evidence>
<evidence type="ECO:0000313" key="2">
    <source>
        <dbReference type="EMBL" id="KAF3516340.1"/>
    </source>
</evidence>
<feature type="region of interest" description="Disordered" evidence="1">
    <location>
        <begin position="17"/>
        <end position="37"/>
    </location>
</feature>
<dbReference type="Proteomes" id="UP000266723">
    <property type="component" value="Unassembled WGS sequence"/>
</dbReference>
<evidence type="ECO:0000313" key="3">
    <source>
        <dbReference type="Proteomes" id="UP000266723"/>
    </source>
</evidence>
<evidence type="ECO:0000256" key="1">
    <source>
        <dbReference type="SAM" id="MobiDB-lite"/>
    </source>
</evidence>
<sequence>MEEMRHNIARIQRVTDVSRPTSIDRHRPASIDSRLPASIDNRLPASVDDNLPHSHMMKFQLDFHTRAEKDQLVEGIYRNSYENRSNFNQNS</sequence>
<keyword evidence="3" id="KW-1185">Reference proteome</keyword>